<evidence type="ECO:0000256" key="6">
    <source>
        <dbReference type="ARBA" id="ARBA00023159"/>
    </source>
</evidence>
<evidence type="ECO:0000256" key="10">
    <source>
        <dbReference type="SAM" id="MobiDB-lite"/>
    </source>
</evidence>
<evidence type="ECO:0000256" key="7">
    <source>
        <dbReference type="ARBA" id="ARBA00023163"/>
    </source>
</evidence>
<dbReference type="GO" id="GO:0032783">
    <property type="term" value="C:super elongation complex"/>
    <property type="evidence" value="ECO:0007669"/>
    <property type="project" value="InterPro"/>
</dbReference>
<dbReference type="PANTHER" id="PTHR15970">
    <property type="entry name" value="ELL-ASSOCIATED FACTOR EAF"/>
    <property type="match status" value="1"/>
</dbReference>
<dbReference type="Pfam" id="PF09816">
    <property type="entry name" value="EAF"/>
    <property type="match status" value="1"/>
</dbReference>
<dbReference type="PANTHER" id="PTHR15970:SF2">
    <property type="entry name" value="ELL-ASSOCIATED FACTOR EAF"/>
    <property type="match status" value="1"/>
</dbReference>
<protein>
    <recommendedName>
        <fullName evidence="3">Ell-associated factor Eaf</fullName>
    </recommendedName>
</protein>
<feature type="compositionally biased region" description="Low complexity" evidence="10">
    <location>
        <begin position="140"/>
        <end position="151"/>
    </location>
</feature>
<evidence type="ECO:0000313" key="12">
    <source>
        <dbReference type="EMBL" id="KAJ1529815.1"/>
    </source>
</evidence>
<feature type="compositionally biased region" description="Polar residues" evidence="10">
    <location>
        <begin position="222"/>
        <end position="245"/>
    </location>
</feature>
<dbReference type="InterPro" id="IPR019194">
    <property type="entry name" value="Tscrpt_elong_fac_Eaf_N"/>
</dbReference>
<reference evidence="12" key="1">
    <citation type="submission" date="2022-12" db="EMBL/GenBank/DDBJ databases">
        <title>Chromosome-level genome assembly of the bean flower thrips Megalurothrips usitatus.</title>
        <authorList>
            <person name="Ma L."/>
            <person name="Liu Q."/>
            <person name="Li H."/>
            <person name="Cai W."/>
        </authorList>
    </citation>
    <scope>NUCLEOTIDE SEQUENCE</scope>
    <source>
        <strain evidence="12">Cailab_2022a</strain>
    </source>
</reference>
<evidence type="ECO:0000256" key="3">
    <source>
        <dbReference type="ARBA" id="ARBA00021452"/>
    </source>
</evidence>
<name>A0AAV7Y0M3_9NEOP</name>
<comment type="subcellular location">
    <subcellularLocation>
        <location evidence="1">Nucleus</location>
    </subcellularLocation>
</comment>
<dbReference type="AlphaFoldDB" id="A0AAV7Y0M3"/>
<evidence type="ECO:0000256" key="2">
    <source>
        <dbReference type="ARBA" id="ARBA00007798"/>
    </source>
</evidence>
<keyword evidence="6" id="KW-0010">Activator</keyword>
<evidence type="ECO:0000259" key="11">
    <source>
        <dbReference type="Pfam" id="PF09816"/>
    </source>
</evidence>
<dbReference type="GO" id="GO:0006368">
    <property type="term" value="P:transcription elongation by RNA polymerase II"/>
    <property type="evidence" value="ECO:0007669"/>
    <property type="project" value="InterPro"/>
</dbReference>
<evidence type="ECO:0000256" key="9">
    <source>
        <dbReference type="ARBA" id="ARBA00025617"/>
    </source>
</evidence>
<feature type="compositionally biased region" description="Polar residues" evidence="10">
    <location>
        <begin position="344"/>
        <end position="354"/>
    </location>
</feature>
<feature type="region of interest" description="Disordered" evidence="10">
    <location>
        <begin position="121"/>
        <end position="354"/>
    </location>
</feature>
<keyword evidence="5" id="KW-0805">Transcription regulation</keyword>
<comment type="similarity">
    <text evidence="2">Belongs to the EAF family.</text>
</comment>
<dbReference type="GO" id="GO:0003711">
    <property type="term" value="F:transcription elongation factor activity"/>
    <property type="evidence" value="ECO:0007669"/>
    <property type="project" value="TreeGrafter"/>
</dbReference>
<evidence type="ECO:0000256" key="1">
    <source>
        <dbReference type="ARBA" id="ARBA00004123"/>
    </source>
</evidence>
<evidence type="ECO:0000313" key="13">
    <source>
        <dbReference type="Proteomes" id="UP001075354"/>
    </source>
</evidence>
<accession>A0AAV7Y0M3</accession>
<organism evidence="12 13">
    <name type="scientific">Megalurothrips usitatus</name>
    <name type="common">bean blossom thrips</name>
    <dbReference type="NCBI Taxonomy" id="439358"/>
    <lineage>
        <taxon>Eukaryota</taxon>
        <taxon>Metazoa</taxon>
        <taxon>Ecdysozoa</taxon>
        <taxon>Arthropoda</taxon>
        <taxon>Hexapoda</taxon>
        <taxon>Insecta</taxon>
        <taxon>Pterygota</taxon>
        <taxon>Neoptera</taxon>
        <taxon>Paraneoptera</taxon>
        <taxon>Thysanoptera</taxon>
        <taxon>Terebrantia</taxon>
        <taxon>Thripoidea</taxon>
        <taxon>Thripidae</taxon>
        <taxon>Megalurothrips</taxon>
    </lineage>
</organism>
<evidence type="ECO:0000256" key="5">
    <source>
        <dbReference type="ARBA" id="ARBA00023015"/>
    </source>
</evidence>
<feature type="compositionally biased region" description="Polar residues" evidence="10">
    <location>
        <begin position="164"/>
        <end position="184"/>
    </location>
</feature>
<sequence>MQRCPPNRPKGDAAAVKLGLGPEERPLKLGPSFTNSRGTAFHTMKYDFKPASVDVSKMASVAVEMNQQVTVTVPHLDGAGTEHTVFKGSQRPYHKECVLIIDRRTGEVVLEKLSSNIQVKKTRAPGVPGAPGAPGRPYQSGLPPLLDGSPPEQVAPPPKKPLSGGTSKANSSLAPSRNTSSSNNHRLKPQQMASSLSGCVPRHSPLRASPSYPSPGHHRSPTGPSVSSAQASHNRWSPPDQSTSLPMLGMDEGPTPMDTSVPKESPNYDQDAVRPVGSLSDSSSDSSSGSGSSDSETEPEQSSSNQLSLPLNGKKPKLSGHGNTHAPSPAPSMSVPDHLLNDDLQLSESGSDSD</sequence>
<keyword evidence="8" id="KW-0539">Nucleus</keyword>
<keyword evidence="13" id="KW-1185">Reference proteome</keyword>
<dbReference type="Proteomes" id="UP001075354">
    <property type="component" value="Chromosome 3"/>
</dbReference>
<comment type="caution">
    <text evidence="12">The sequence shown here is derived from an EMBL/GenBank/DDBJ whole genome shotgun (WGS) entry which is preliminary data.</text>
</comment>
<dbReference type="EMBL" id="JAPTSV010000003">
    <property type="protein sequence ID" value="KAJ1529815.1"/>
    <property type="molecule type" value="Genomic_DNA"/>
</dbReference>
<keyword evidence="4" id="KW-0597">Phosphoprotein</keyword>
<comment type="function">
    <text evidence="9">Promotes transcriptional elongation by Su(Tpl)/ELL. Essential for development.</text>
</comment>
<keyword evidence="7" id="KW-0804">Transcription</keyword>
<feature type="domain" description="Transcription elongation factor Eaf N-terminal" evidence="11">
    <location>
        <begin position="26"/>
        <end position="125"/>
    </location>
</feature>
<feature type="compositionally biased region" description="Low complexity" evidence="10">
    <location>
        <begin position="277"/>
        <end position="312"/>
    </location>
</feature>
<proteinExistence type="inferred from homology"/>
<evidence type="ECO:0000256" key="4">
    <source>
        <dbReference type="ARBA" id="ARBA00022553"/>
    </source>
</evidence>
<gene>
    <name evidence="12" type="ORF">ONE63_006556</name>
</gene>
<dbReference type="InterPro" id="IPR027093">
    <property type="entry name" value="EAF_fam"/>
</dbReference>
<evidence type="ECO:0000256" key="8">
    <source>
        <dbReference type="ARBA" id="ARBA00023242"/>
    </source>
</evidence>